<reference evidence="4 5" key="1">
    <citation type="submission" date="2018-10" db="EMBL/GenBank/DDBJ databases">
        <authorList>
            <person name="Perry B.J."/>
            <person name="Sullivan J.T."/>
            <person name="Murphy R.J.T."/>
            <person name="Ramsay J.P."/>
            <person name="Ronson C.W."/>
        </authorList>
    </citation>
    <scope>NUCLEOTIDE SEQUENCE [LARGE SCALE GENOMIC DNA]</scope>
    <source>
        <strain evidence="4 5">NZP2014</strain>
    </source>
</reference>
<dbReference type="Pfam" id="PF13304">
    <property type="entry name" value="AAA_21"/>
    <property type="match status" value="1"/>
</dbReference>
<dbReference type="SMART" id="SM00382">
    <property type="entry name" value="AAA"/>
    <property type="match status" value="1"/>
</dbReference>
<dbReference type="AlphaFoldDB" id="A0A6M7UHY3"/>
<dbReference type="KEGG" id="merd:EB233_09385"/>
<dbReference type="RefSeq" id="WP_081294337.1">
    <property type="nucleotide sequence ID" value="NZ_CP033361.1"/>
</dbReference>
<dbReference type="EMBL" id="CP033361">
    <property type="protein sequence ID" value="QKC75728.1"/>
    <property type="molecule type" value="Genomic_DNA"/>
</dbReference>
<protein>
    <submittedName>
        <fullName evidence="4">ATP-binding cassette domain-containing protein</fullName>
    </submittedName>
</protein>
<dbReference type="InterPro" id="IPR051396">
    <property type="entry name" value="Bact_Antivir_Def_Nuclease"/>
</dbReference>
<dbReference type="Proteomes" id="UP000503339">
    <property type="component" value="Chromosome"/>
</dbReference>
<dbReference type="InterPro" id="IPR003959">
    <property type="entry name" value="ATPase_AAA_core"/>
</dbReference>
<name>A0A6M7UHY3_9HYPH</name>
<dbReference type="SUPFAM" id="SSF52540">
    <property type="entry name" value="P-loop containing nucleoside triphosphate hydrolases"/>
    <property type="match status" value="1"/>
</dbReference>
<sequence>MSNSREIRRLQAKWQQNTGWPKRLDWIEIEGIRGWVGQRIPFNFPIVAVVGENGSGKSTILQCAASTYQPPANARRSEDSENSKGWFASDFLPKTIWEDVRAGEIKFSVREGERSRIGSVRKPGDRWRGNPERPDRSVNYIDLRRLQPIVARTGYSKLAKDATMEMSASAFDKVKLARLSQIMGRAFGATRMALTDADDKRIVPVFQDRDQTYSGYHAGAGQMTIAEFLRVEPEQHSLLLIDEIETSLHPRAQRRLIRDLAEMCRERDMQIIVTTHSPYVLAELPLEARIYLMQGQSGRHVMTGVSPEFAMTKMDEYPHPECEIYVEDIRSQTLLREILVAHSKGLVERCSMIPFGLASVGRTLGIMVSQNRFPRPSYVFLDGDQSEAPGCTLLPGGDAPERVVFGDLQRFAWGKLRERIGRPYAEVADICTKAMALTDHHDWVKQAASSLTLPGETLWQAMCAEWATTILDTQTAKPIVQIISDLLLAQPTQVSSPTVRLPLFERSADAFEDQVP</sequence>
<proteinExistence type="predicted"/>
<dbReference type="InterPro" id="IPR038729">
    <property type="entry name" value="Rad50/SbcC_AAA"/>
</dbReference>
<keyword evidence="5" id="KW-1185">Reference proteome</keyword>
<dbReference type="Gene3D" id="3.40.50.300">
    <property type="entry name" value="P-loop containing nucleotide triphosphate hydrolases"/>
    <property type="match status" value="2"/>
</dbReference>
<dbReference type="GO" id="GO:0016887">
    <property type="term" value="F:ATP hydrolysis activity"/>
    <property type="evidence" value="ECO:0007669"/>
    <property type="project" value="InterPro"/>
</dbReference>
<dbReference type="PROSITE" id="PS50893">
    <property type="entry name" value="ABC_TRANSPORTER_2"/>
    <property type="match status" value="1"/>
</dbReference>
<dbReference type="GO" id="GO:0005524">
    <property type="term" value="F:ATP binding"/>
    <property type="evidence" value="ECO:0007669"/>
    <property type="project" value="UniProtKB-KW"/>
</dbReference>
<feature type="domain" description="ABC transporter" evidence="3">
    <location>
        <begin position="7"/>
        <end position="322"/>
    </location>
</feature>
<accession>A0A6M7UHY3</accession>
<dbReference type="InterPro" id="IPR027417">
    <property type="entry name" value="P-loop_NTPase"/>
</dbReference>
<dbReference type="Pfam" id="PF13476">
    <property type="entry name" value="AAA_23"/>
    <property type="match status" value="1"/>
</dbReference>
<dbReference type="PANTHER" id="PTHR43581:SF2">
    <property type="entry name" value="EXCINUCLEASE ATPASE SUBUNIT"/>
    <property type="match status" value="1"/>
</dbReference>
<gene>
    <name evidence="4" type="ORF">EB233_09385</name>
</gene>
<keyword evidence="2 4" id="KW-0067">ATP-binding</keyword>
<evidence type="ECO:0000313" key="5">
    <source>
        <dbReference type="Proteomes" id="UP000503339"/>
    </source>
</evidence>
<dbReference type="GO" id="GO:0006302">
    <property type="term" value="P:double-strand break repair"/>
    <property type="evidence" value="ECO:0007669"/>
    <property type="project" value="InterPro"/>
</dbReference>
<dbReference type="InterPro" id="IPR003593">
    <property type="entry name" value="AAA+_ATPase"/>
</dbReference>
<evidence type="ECO:0000313" key="4">
    <source>
        <dbReference type="EMBL" id="QKC75728.1"/>
    </source>
</evidence>
<dbReference type="InterPro" id="IPR003439">
    <property type="entry name" value="ABC_transporter-like_ATP-bd"/>
</dbReference>
<evidence type="ECO:0000256" key="1">
    <source>
        <dbReference type="ARBA" id="ARBA00022741"/>
    </source>
</evidence>
<evidence type="ECO:0000259" key="3">
    <source>
        <dbReference type="PROSITE" id="PS50893"/>
    </source>
</evidence>
<keyword evidence="1" id="KW-0547">Nucleotide-binding</keyword>
<organism evidence="4 5">
    <name type="scientific">Mesorhizobium erdmanii</name>
    <dbReference type="NCBI Taxonomy" id="1777866"/>
    <lineage>
        <taxon>Bacteria</taxon>
        <taxon>Pseudomonadati</taxon>
        <taxon>Pseudomonadota</taxon>
        <taxon>Alphaproteobacteria</taxon>
        <taxon>Hyphomicrobiales</taxon>
        <taxon>Phyllobacteriaceae</taxon>
        <taxon>Mesorhizobium</taxon>
    </lineage>
</organism>
<dbReference type="PANTHER" id="PTHR43581">
    <property type="entry name" value="ATP/GTP PHOSPHATASE"/>
    <property type="match status" value="1"/>
</dbReference>
<evidence type="ECO:0000256" key="2">
    <source>
        <dbReference type="ARBA" id="ARBA00022840"/>
    </source>
</evidence>